<keyword evidence="1" id="KW-1133">Transmembrane helix</keyword>
<keyword evidence="1" id="KW-0472">Membrane</keyword>
<keyword evidence="1" id="KW-0812">Transmembrane</keyword>
<dbReference type="EMBL" id="MFBF01000001">
    <property type="protein sequence ID" value="OGD92261.1"/>
    <property type="molecule type" value="Genomic_DNA"/>
</dbReference>
<feature type="transmembrane region" description="Helical" evidence="1">
    <location>
        <begin position="62"/>
        <end position="86"/>
    </location>
</feature>
<evidence type="ECO:0000256" key="2">
    <source>
        <dbReference type="SAM" id="SignalP"/>
    </source>
</evidence>
<dbReference type="Pfam" id="PF18895">
    <property type="entry name" value="T4SS_pilin"/>
    <property type="match status" value="1"/>
</dbReference>
<comment type="caution">
    <text evidence="3">The sequence shown here is derived from an EMBL/GenBank/DDBJ whole genome shotgun (WGS) entry which is preliminary data.</text>
</comment>
<protein>
    <submittedName>
        <fullName evidence="3">Uncharacterized protein</fullName>
    </submittedName>
</protein>
<organism evidence="3 4">
    <name type="scientific">Candidatus Curtissbacteria bacterium RIFCSPHIGHO2_02_FULL_42_15</name>
    <dbReference type="NCBI Taxonomy" id="1797716"/>
    <lineage>
        <taxon>Bacteria</taxon>
        <taxon>Candidatus Curtissiibacteriota</taxon>
    </lineage>
</organism>
<evidence type="ECO:0000256" key="1">
    <source>
        <dbReference type="SAM" id="Phobius"/>
    </source>
</evidence>
<dbReference type="InterPro" id="IPR043993">
    <property type="entry name" value="T4SS_pilin"/>
</dbReference>
<accession>A0A1F5GK62</accession>
<name>A0A1F5GK62_9BACT</name>
<proteinExistence type="predicted"/>
<feature type="transmembrane region" description="Helical" evidence="1">
    <location>
        <begin position="98"/>
        <end position="118"/>
    </location>
</feature>
<feature type="signal peptide" evidence="2">
    <location>
        <begin position="1"/>
        <end position="38"/>
    </location>
</feature>
<evidence type="ECO:0000313" key="4">
    <source>
        <dbReference type="Proteomes" id="UP000177124"/>
    </source>
</evidence>
<evidence type="ECO:0000313" key="3">
    <source>
        <dbReference type="EMBL" id="OGD92261.1"/>
    </source>
</evidence>
<sequence>MEFVKEGGEKKQMNKVKKLFGPLAAGALSLAMPAAALAQGTNVVPLAIRPVNNALDVVRGIVQFILIVAFIAAFVFLLIGGIRWIIAGGDEKAVAGARGTITAALIGLVIVLVAYAIIRLVEIFFNVNIVTTGVTIPNITSIP</sequence>
<feature type="chain" id="PRO_5009518733" evidence="2">
    <location>
        <begin position="39"/>
        <end position="143"/>
    </location>
</feature>
<dbReference type="Proteomes" id="UP000177124">
    <property type="component" value="Unassembled WGS sequence"/>
</dbReference>
<reference evidence="3 4" key="1">
    <citation type="journal article" date="2016" name="Nat. Commun.">
        <title>Thousands of microbial genomes shed light on interconnected biogeochemical processes in an aquifer system.</title>
        <authorList>
            <person name="Anantharaman K."/>
            <person name="Brown C.T."/>
            <person name="Hug L.A."/>
            <person name="Sharon I."/>
            <person name="Castelle C.J."/>
            <person name="Probst A.J."/>
            <person name="Thomas B.C."/>
            <person name="Singh A."/>
            <person name="Wilkins M.J."/>
            <person name="Karaoz U."/>
            <person name="Brodie E.L."/>
            <person name="Williams K.H."/>
            <person name="Hubbard S.S."/>
            <person name="Banfield J.F."/>
        </authorList>
    </citation>
    <scope>NUCLEOTIDE SEQUENCE [LARGE SCALE GENOMIC DNA]</scope>
</reference>
<keyword evidence="2" id="KW-0732">Signal</keyword>
<dbReference type="STRING" id="1797716.A3D07_00445"/>
<dbReference type="AlphaFoldDB" id="A0A1F5GK62"/>
<gene>
    <name evidence="3" type="ORF">A3D07_00445</name>
</gene>